<evidence type="ECO:0000313" key="1">
    <source>
        <dbReference type="EMBL" id="QQV90494.1"/>
    </source>
</evidence>
<name>A0A8E4ZFD5_9CAUD</name>
<accession>A0A8E4ZFD5</accession>
<dbReference type="Proteomes" id="UP000693794">
    <property type="component" value="Segment"/>
</dbReference>
<protein>
    <submittedName>
        <fullName evidence="1">Structural protein</fullName>
    </submittedName>
</protein>
<organism evidence="1 2">
    <name type="scientific">Polaribacter phage Danklef_1</name>
    <dbReference type="NCBI Taxonomy" id="2745646"/>
    <lineage>
        <taxon>Viruses</taxon>
        <taxon>Duplodnaviria</taxon>
        <taxon>Heunggongvirae</taxon>
        <taxon>Uroviricota</taxon>
        <taxon>Caudoviricetes</taxon>
        <taxon>Forsetiviridae</taxon>
        <taxon>Freyavirus</taxon>
        <taxon>Freyavirus danklef</taxon>
    </lineage>
</organism>
<sequence length="787" mass="89644">MSSNLGFSKHIFFYLIHKVKGIILIPNPIGWKEGNKTTKREDDHSITVEIGNSLEYYNIALDLIKEIRRTYGTDEDLELLCEVRDSDSTTKRRVAYRGFLDLSTFEEKDNKGTVKFRENTLEKTLKSSKSQKIELEREETLIDTVAEALETKDILIKGRSLFLESKLVAAIDNDSNPDPTLRIPYEFDLQNTRTTSGSGTIYTRIAYPLDIKFSSHLEDVTSCPSDSVGGGIVKSSSGGGQYVVPLANASFFTVSEFDRTLNINFDLYFDVDHISSDEFGSDTFFVILRQHSLLDTELDGHIDPETVLFERVYTSDNYNQSIHIAKELTVDIKKGDTLSLHVAYKSNLGKDAGDEFSRVNIAFKDSTITISEDNKTPEQTRKTIRAYDFGKKIIELITGNANHFYAPILDTGIWKDLTLSSGLWIRGFYGEDYGKDESEVANPNDVQIIKASLSDFINFCDAKLAVGVSFKIIDGIEKICFEPLKDKYKSRILITLDKQPYDFGRKVKSDLLYTGCKFGDKFADIDDDEDLYEEIYGMSEFNTLSEWSTEYYKNENIYEKISEYRTDGIGKTLALKKSLEFYPNTDTRFDESIFVFHVKDIDAAILEERNWEGYFAEAPKNVYSPDDATNLLFTPKQMFLRHSFLFNTEIKKSIKYLSGRGNNSISTRNNDNVVVEENTDVKISDTLRQLFYAEEISFSYPYDKDIIKQISGQTTVNGVEVLNVHGLVRFKNEKGEYEQGFVSEIKEDSKIEFKIIAVNPISTADGTEYIPDPNIKAFSDEFSDEFN</sequence>
<evidence type="ECO:0000313" key="2">
    <source>
        <dbReference type="Proteomes" id="UP000693794"/>
    </source>
</evidence>
<proteinExistence type="predicted"/>
<dbReference type="EMBL" id="MT732458">
    <property type="protein sequence ID" value="QQV90494.1"/>
    <property type="molecule type" value="Genomic_DNA"/>
</dbReference>
<keyword evidence="2" id="KW-1185">Reference proteome</keyword>
<reference evidence="1" key="1">
    <citation type="submission" date="2020-07" db="EMBL/GenBank/DDBJ databases">
        <title>Highly diverse flavobacterial phages as mortality factor during North Sea spring blooms.</title>
        <authorList>
            <person name="Bartlau N."/>
            <person name="Wichels A."/>
            <person name="Krohne G."/>
            <person name="Adriaenssens E.M."/>
            <person name="Heins A."/>
            <person name="Fuchs B.M."/>
            <person name="Amann R."/>
            <person name="Moraru C."/>
        </authorList>
    </citation>
    <scope>NUCLEOTIDE SEQUENCE</scope>
</reference>
<gene>
    <name evidence="1" type="ORF">Danklef1_15</name>
</gene>